<evidence type="ECO:0000256" key="1">
    <source>
        <dbReference type="SAM" id="MobiDB-lite"/>
    </source>
</evidence>
<dbReference type="InParanoid" id="C7ZNP2"/>
<keyword evidence="2" id="KW-0812">Transmembrane</keyword>
<dbReference type="eggNOG" id="ENOG502T4EI">
    <property type="taxonomic scope" value="Eukaryota"/>
</dbReference>
<feature type="compositionally biased region" description="Low complexity" evidence="1">
    <location>
        <begin position="185"/>
        <end position="196"/>
    </location>
</feature>
<name>C7ZNP2_FUSV7</name>
<dbReference type="HOGENOM" id="CLU_860772_0_0_1"/>
<dbReference type="OrthoDB" id="5106500at2759"/>
<dbReference type="AlphaFoldDB" id="C7ZNP2"/>
<evidence type="ECO:0000313" key="5">
    <source>
        <dbReference type="Proteomes" id="UP000005206"/>
    </source>
</evidence>
<evidence type="ECO:0008006" key="6">
    <source>
        <dbReference type="Google" id="ProtNLM"/>
    </source>
</evidence>
<feature type="transmembrane region" description="Helical" evidence="2">
    <location>
        <begin position="212"/>
        <end position="235"/>
    </location>
</feature>
<feature type="signal peptide" evidence="3">
    <location>
        <begin position="1"/>
        <end position="22"/>
    </location>
</feature>
<feature type="region of interest" description="Disordered" evidence="1">
    <location>
        <begin position="269"/>
        <end position="323"/>
    </location>
</feature>
<protein>
    <recommendedName>
        <fullName evidence="6">Mid2 domain-containing protein</fullName>
    </recommendedName>
</protein>
<dbReference type="PANTHER" id="PTHR16861:SF4">
    <property type="entry name" value="SH3 DOMAIN PROTEIN (AFU_ORTHOLOGUE AFUA_1G13610)"/>
    <property type="match status" value="1"/>
</dbReference>
<dbReference type="RefSeq" id="XP_003039737.1">
    <property type="nucleotide sequence ID" value="XM_003039691.1"/>
</dbReference>
<feature type="compositionally biased region" description="Acidic residues" evidence="1">
    <location>
        <begin position="197"/>
        <end position="206"/>
    </location>
</feature>
<dbReference type="KEGG" id="nhe:NECHADRAFT_85459"/>
<reference evidence="4 5" key="1">
    <citation type="journal article" date="2009" name="PLoS Genet.">
        <title>The genome of Nectria haematococca: contribution of supernumerary chromosomes to gene expansion.</title>
        <authorList>
            <person name="Coleman J.J."/>
            <person name="Rounsley S.D."/>
            <person name="Rodriguez-Carres M."/>
            <person name="Kuo A."/>
            <person name="Wasmann C.C."/>
            <person name="Grimwood J."/>
            <person name="Schmutz J."/>
            <person name="Taga M."/>
            <person name="White G.J."/>
            <person name="Zhou S."/>
            <person name="Schwartz D.C."/>
            <person name="Freitag M."/>
            <person name="Ma L.J."/>
            <person name="Danchin E.G."/>
            <person name="Henrissat B."/>
            <person name="Coutinho P.M."/>
            <person name="Nelson D.R."/>
            <person name="Straney D."/>
            <person name="Napoli C.A."/>
            <person name="Barker B.M."/>
            <person name="Gribskov M."/>
            <person name="Rep M."/>
            <person name="Kroken S."/>
            <person name="Molnar I."/>
            <person name="Rensing C."/>
            <person name="Kennell J.C."/>
            <person name="Zamora J."/>
            <person name="Farman M.L."/>
            <person name="Selker E.U."/>
            <person name="Salamov A."/>
            <person name="Shapiro H."/>
            <person name="Pangilinan J."/>
            <person name="Lindquist E."/>
            <person name="Lamers C."/>
            <person name="Grigoriev I.V."/>
            <person name="Geiser D.M."/>
            <person name="Covert S.F."/>
            <person name="Temporini E."/>
            <person name="Vanetten H.D."/>
        </authorList>
    </citation>
    <scope>NUCLEOTIDE SEQUENCE [LARGE SCALE GENOMIC DNA]</scope>
    <source>
        <strain evidence="5">ATCC MYA-4622 / CBS 123669 / FGSC 9596 / NRRL 45880 / 77-13-4</strain>
    </source>
</reference>
<dbReference type="GeneID" id="9677860"/>
<dbReference type="PANTHER" id="PTHR16861">
    <property type="entry name" value="GLYCOPROTEIN 38"/>
    <property type="match status" value="1"/>
</dbReference>
<evidence type="ECO:0000313" key="4">
    <source>
        <dbReference type="EMBL" id="EEU34024.1"/>
    </source>
</evidence>
<dbReference type="Proteomes" id="UP000005206">
    <property type="component" value="Chromosome 10"/>
</dbReference>
<feature type="region of interest" description="Disordered" evidence="1">
    <location>
        <begin position="162"/>
        <end position="206"/>
    </location>
</feature>
<keyword evidence="3" id="KW-0732">Signal</keyword>
<dbReference type="EMBL" id="GG698970">
    <property type="protein sequence ID" value="EEU34024.1"/>
    <property type="molecule type" value="Genomic_DNA"/>
</dbReference>
<evidence type="ECO:0000256" key="2">
    <source>
        <dbReference type="SAM" id="Phobius"/>
    </source>
</evidence>
<feature type="chain" id="PRO_5002987266" description="Mid2 domain-containing protein" evidence="3">
    <location>
        <begin position="23"/>
        <end position="323"/>
    </location>
</feature>
<gene>
    <name evidence="4" type="ORF">NECHADRAFT_85459</name>
</gene>
<keyword evidence="2" id="KW-0472">Membrane</keyword>
<sequence>MDSALSIRIYLVLAFQLWFSVAEPDLVIGYFVESGTITCPNSGTFNWSPQHSWANCEPLAPASNGWVVGKSCASLDSFDTEGVIVFLYATSFPDDISRLSYDKPSSFERCETDNACTTVTLYESYNGGEGESPHYLISCKNMIGMGSRDSFATLFLENPTTYETTIATETETDDTSSKPTEKSRPSTASPPTTTETEGTDDQDSGDELSAGVIAGIAVGSVAGVVLVVCAIIIAFRMGRKKGRQGDHETRSKSLADRLKSFPRPALVWRRPDATKGGTETSIEPKAELPASSEVQRPTDALPYTNAEAQSEARTRGSATELPA</sequence>
<feature type="compositionally biased region" description="Basic and acidic residues" evidence="1">
    <location>
        <begin position="175"/>
        <end position="184"/>
    </location>
</feature>
<dbReference type="VEuPathDB" id="FungiDB:NECHADRAFT_85459"/>
<evidence type="ECO:0000256" key="3">
    <source>
        <dbReference type="SAM" id="SignalP"/>
    </source>
</evidence>
<proteinExistence type="predicted"/>
<keyword evidence="5" id="KW-1185">Reference proteome</keyword>
<keyword evidence="2" id="KW-1133">Transmembrane helix</keyword>
<organism evidence="4 5">
    <name type="scientific">Fusarium vanettenii (strain ATCC MYA-4622 / CBS 123669 / FGSC 9596 / NRRL 45880 / 77-13-4)</name>
    <name type="common">Fusarium solani subsp. pisi</name>
    <dbReference type="NCBI Taxonomy" id="660122"/>
    <lineage>
        <taxon>Eukaryota</taxon>
        <taxon>Fungi</taxon>
        <taxon>Dikarya</taxon>
        <taxon>Ascomycota</taxon>
        <taxon>Pezizomycotina</taxon>
        <taxon>Sordariomycetes</taxon>
        <taxon>Hypocreomycetidae</taxon>
        <taxon>Hypocreales</taxon>
        <taxon>Nectriaceae</taxon>
        <taxon>Fusarium</taxon>
        <taxon>Fusarium solani species complex</taxon>
        <taxon>Fusarium vanettenii</taxon>
    </lineage>
</organism>
<accession>C7ZNP2</accession>